<evidence type="ECO:0000259" key="3">
    <source>
        <dbReference type="PROSITE" id="PS51462"/>
    </source>
</evidence>
<evidence type="ECO:0000256" key="2">
    <source>
        <dbReference type="ARBA" id="ARBA00022801"/>
    </source>
</evidence>
<reference evidence="4" key="1">
    <citation type="submission" date="2019-02" db="EMBL/GenBank/DDBJ databases">
        <authorList>
            <person name="Gruber-Vodicka R. H."/>
            <person name="Seah K. B. B."/>
        </authorList>
    </citation>
    <scope>NUCLEOTIDE SEQUENCE</scope>
    <source>
        <strain evidence="4">BECK_BY7</strain>
    </source>
</reference>
<dbReference type="Pfam" id="PF00293">
    <property type="entry name" value="NUDIX"/>
    <property type="match status" value="1"/>
</dbReference>
<evidence type="ECO:0000256" key="1">
    <source>
        <dbReference type="ARBA" id="ARBA00001946"/>
    </source>
</evidence>
<evidence type="ECO:0000313" key="4">
    <source>
        <dbReference type="EMBL" id="VFK24123.1"/>
    </source>
</evidence>
<sequence length="171" mass="19507">MKNSAGLLIYRNIDNRIEVFLVHPGGPFWKNKDAASWSIPKGEFEEGEDPLEAAKREFSEETNLEVPEGKLVALEPVKQPSRKIVHVWYLKGNLDDSLIRSNMFELEWPPKSGKMQEFPEVDKANWYSLGEAKYKIHKGQIAIIEQLEKALGLQPIMPLSEAENTRQGSLF</sequence>
<dbReference type="SUPFAM" id="SSF55811">
    <property type="entry name" value="Nudix"/>
    <property type="match status" value="1"/>
</dbReference>
<dbReference type="GO" id="GO:0006167">
    <property type="term" value="P:AMP biosynthetic process"/>
    <property type="evidence" value="ECO:0007669"/>
    <property type="project" value="TreeGrafter"/>
</dbReference>
<dbReference type="PROSITE" id="PS00893">
    <property type="entry name" value="NUDIX_BOX"/>
    <property type="match status" value="1"/>
</dbReference>
<dbReference type="GO" id="GO:0004081">
    <property type="term" value="F:bis(5'-nucleosyl)-tetraphosphatase (asymmetrical) activity"/>
    <property type="evidence" value="ECO:0007669"/>
    <property type="project" value="TreeGrafter"/>
</dbReference>
<dbReference type="EMBL" id="CAADFN010000168">
    <property type="protein sequence ID" value="VFK24123.1"/>
    <property type="molecule type" value="Genomic_DNA"/>
</dbReference>
<dbReference type="InterPro" id="IPR015797">
    <property type="entry name" value="NUDIX_hydrolase-like_dom_sf"/>
</dbReference>
<dbReference type="InterPro" id="IPR051325">
    <property type="entry name" value="Nudix_hydrolase_domain"/>
</dbReference>
<accession>A0A450X4E0</accession>
<dbReference type="GO" id="GO:0006754">
    <property type="term" value="P:ATP biosynthetic process"/>
    <property type="evidence" value="ECO:0007669"/>
    <property type="project" value="TreeGrafter"/>
</dbReference>
<dbReference type="Gene3D" id="3.90.79.10">
    <property type="entry name" value="Nucleoside Triphosphate Pyrophosphohydrolase"/>
    <property type="match status" value="1"/>
</dbReference>
<dbReference type="InterPro" id="IPR020084">
    <property type="entry name" value="NUDIX_hydrolase_CS"/>
</dbReference>
<organism evidence="4">
    <name type="scientific">Candidatus Kentrum sp. LFY</name>
    <dbReference type="NCBI Taxonomy" id="2126342"/>
    <lineage>
        <taxon>Bacteria</taxon>
        <taxon>Pseudomonadati</taxon>
        <taxon>Pseudomonadota</taxon>
        <taxon>Gammaproteobacteria</taxon>
        <taxon>Candidatus Kentrum</taxon>
    </lineage>
</organism>
<feature type="domain" description="Nudix hydrolase" evidence="3">
    <location>
        <begin position="1"/>
        <end position="149"/>
    </location>
</feature>
<dbReference type="InterPro" id="IPR000086">
    <property type="entry name" value="NUDIX_hydrolase_dom"/>
</dbReference>
<dbReference type="CDD" id="cd04662">
    <property type="entry name" value="NUDIX_Hydrolase"/>
    <property type="match status" value="1"/>
</dbReference>
<protein>
    <submittedName>
        <fullName evidence="4">Predicted NTP pyrophosphohydrolase, NUDIX family</fullName>
    </submittedName>
</protein>
<dbReference type="PROSITE" id="PS51462">
    <property type="entry name" value="NUDIX"/>
    <property type="match status" value="1"/>
</dbReference>
<dbReference type="AlphaFoldDB" id="A0A450X4E0"/>
<comment type="cofactor">
    <cofactor evidence="1">
        <name>Mg(2+)</name>
        <dbReference type="ChEBI" id="CHEBI:18420"/>
    </cofactor>
</comment>
<keyword evidence="2 4" id="KW-0378">Hydrolase</keyword>
<proteinExistence type="predicted"/>
<dbReference type="PANTHER" id="PTHR21340:SF7">
    <property type="entry name" value="NUDIX HYDROLASE DOMAIN-CONTAINING PROTEIN"/>
    <property type="match status" value="1"/>
</dbReference>
<gene>
    <name evidence="4" type="ORF">BECKLFY1418C_GA0070996_11683</name>
</gene>
<dbReference type="PANTHER" id="PTHR21340">
    <property type="entry name" value="DIADENOSINE 5,5-P1,P4-TETRAPHOSPHATE PYROPHOSPHOHYDROLASE MUTT"/>
    <property type="match status" value="1"/>
</dbReference>
<name>A0A450X4E0_9GAMM</name>